<accession>A0A098SAB0</accession>
<proteinExistence type="inferred from homology"/>
<evidence type="ECO:0000313" key="12">
    <source>
        <dbReference type="Proteomes" id="UP000029736"/>
    </source>
</evidence>
<comment type="function">
    <text evidence="7 8">Key enzyme in folate metabolism. Catalyzes an essential reaction for de novo glycine and purine synthesis, and for DNA precursor synthesis.</text>
</comment>
<comment type="similarity">
    <text evidence="2 8 9">Belongs to the dihydrofolate reductase family.</text>
</comment>
<gene>
    <name evidence="11" type="ORF">IX84_04585</name>
</gene>
<dbReference type="PANTHER" id="PTHR48069">
    <property type="entry name" value="DIHYDROFOLATE REDUCTASE"/>
    <property type="match status" value="1"/>
</dbReference>
<dbReference type="RefSeq" id="WP_044216860.1">
    <property type="nucleotide sequence ID" value="NZ_JBKAGJ010000001.1"/>
</dbReference>
<dbReference type="OrthoDB" id="9804315at2"/>
<dbReference type="InterPro" id="IPR017925">
    <property type="entry name" value="DHFR_CS"/>
</dbReference>
<keyword evidence="4 8" id="KW-0554">One-carbon metabolism</keyword>
<keyword evidence="12" id="KW-1185">Reference proteome</keyword>
<dbReference type="UniPathway" id="UPA00077">
    <property type="reaction ID" value="UER00158"/>
</dbReference>
<dbReference type="SUPFAM" id="SSF53597">
    <property type="entry name" value="Dihydrofolate reductase-like"/>
    <property type="match status" value="1"/>
</dbReference>
<feature type="domain" description="DHFR" evidence="10">
    <location>
        <begin position="2"/>
        <end position="163"/>
    </location>
</feature>
<dbReference type="PROSITE" id="PS51330">
    <property type="entry name" value="DHFR_2"/>
    <property type="match status" value="1"/>
</dbReference>
<dbReference type="GO" id="GO:0046452">
    <property type="term" value="P:dihydrofolate metabolic process"/>
    <property type="evidence" value="ECO:0007669"/>
    <property type="project" value="TreeGrafter"/>
</dbReference>
<dbReference type="GO" id="GO:0004146">
    <property type="term" value="F:dihydrofolate reductase activity"/>
    <property type="evidence" value="ECO:0007669"/>
    <property type="project" value="UniProtKB-EC"/>
</dbReference>
<dbReference type="Pfam" id="PF00186">
    <property type="entry name" value="DHFR_1"/>
    <property type="match status" value="1"/>
</dbReference>
<dbReference type="PROSITE" id="PS00075">
    <property type="entry name" value="DHFR_1"/>
    <property type="match status" value="1"/>
</dbReference>
<comment type="caution">
    <text evidence="11">The sequence shown here is derived from an EMBL/GenBank/DDBJ whole genome shotgun (WGS) entry which is preliminary data.</text>
</comment>
<evidence type="ECO:0000256" key="4">
    <source>
        <dbReference type="ARBA" id="ARBA00022563"/>
    </source>
</evidence>
<dbReference type="AlphaFoldDB" id="A0A098SAB0"/>
<dbReference type="FunFam" id="3.40.430.10:FF:000001">
    <property type="entry name" value="Dihydrofolate reductase"/>
    <property type="match status" value="1"/>
</dbReference>
<dbReference type="EC" id="1.5.1.3" evidence="3 8"/>
<reference evidence="11 12" key="1">
    <citation type="journal article" date="2014" name="Int. J. Syst. Evol. Microbiol.">
        <title>Phaeodactylibacter xiamenensis gen. nov., sp. nov., a member of the family Saprospiraceae isolated from the marine alga Phaeodactylum tricornutum.</title>
        <authorList>
            <person name="Chen Z.Jr."/>
            <person name="Lei X."/>
            <person name="Lai Q."/>
            <person name="Li Y."/>
            <person name="Zhang B."/>
            <person name="Zhang J."/>
            <person name="Zhang H."/>
            <person name="Yang L."/>
            <person name="Zheng W."/>
            <person name="Tian Y."/>
            <person name="Yu Z."/>
            <person name="Xu H.Jr."/>
            <person name="Zheng T."/>
        </authorList>
    </citation>
    <scope>NUCLEOTIDE SEQUENCE [LARGE SCALE GENOMIC DNA]</scope>
    <source>
        <strain evidence="11 12">KD52</strain>
    </source>
</reference>
<protein>
    <recommendedName>
        <fullName evidence="3 8">Dihydrofolate reductase</fullName>
        <ecNumber evidence="3 8">1.5.1.3</ecNumber>
    </recommendedName>
</protein>
<evidence type="ECO:0000313" key="11">
    <source>
        <dbReference type="EMBL" id="KGE89060.1"/>
    </source>
</evidence>
<evidence type="ECO:0000256" key="9">
    <source>
        <dbReference type="RuleBase" id="RU004474"/>
    </source>
</evidence>
<dbReference type="PANTHER" id="PTHR48069:SF3">
    <property type="entry name" value="DIHYDROFOLATE REDUCTASE"/>
    <property type="match status" value="1"/>
</dbReference>
<dbReference type="Gene3D" id="3.40.430.10">
    <property type="entry name" value="Dihydrofolate Reductase, subunit A"/>
    <property type="match status" value="1"/>
</dbReference>
<keyword evidence="5 8" id="KW-0521">NADP</keyword>
<evidence type="ECO:0000256" key="1">
    <source>
        <dbReference type="ARBA" id="ARBA00004903"/>
    </source>
</evidence>
<dbReference type="InterPro" id="IPR024072">
    <property type="entry name" value="DHFR-like_dom_sf"/>
</dbReference>
<evidence type="ECO:0000256" key="7">
    <source>
        <dbReference type="ARBA" id="ARBA00025067"/>
    </source>
</evidence>
<dbReference type="InterPro" id="IPR012259">
    <property type="entry name" value="DHFR"/>
</dbReference>
<evidence type="ECO:0000256" key="8">
    <source>
        <dbReference type="PIRNR" id="PIRNR000194"/>
    </source>
</evidence>
<comment type="catalytic activity">
    <reaction evidence="8">
        <text>(6S)-5,6,7,8-tetrahydrofolate + NADP(+) = 7,8-dihydrofolate + NADPH + H(+)</text>
        <dbReference type="Rhea" id="RHEA:15009"/>
        <dbReference type="ChEBI" id="CHEBI:15378"/>
        <dbReference type="ChEBI" id="CHEBI:57451"/>
        <dbReference type="ChEBI" id="CHEBI:57453"/>
        <dbReference type="ChEBI" id="CHEBI:57783"/>
        <dbReference type="ChEBI" id="CHEBI:58349"/>
        <dbReference type="EC" id="1.5.1.3"/>
    </reaction>
</comment>
<dbReference type="GO" id="GO:0005829">
    <property type="term" value="C:cytosol"/>
    <property type="evidence" value="ECO:0007669"/>
    <property type="project" value="TreeGrafter"/>
</dbReference>
<evidence type="ECO:0000256" key="3">
    <source>
        <dbReference type="ARBA" id="ARBA00012856"/>
    </source>
</evidence>
<dbReference type="PRINTS" id="PR00070">
    <property type="entry name" value="DHFR"/>
</dbReference>
<dbReference type="PIRSF" id="PIRSF000194">
    <property type="entry name" value="DHFR"/>
    <property type="match status" value="1"/>
</dbReference>
<dbReference type="GO" id="GO:0006730">
    <property type="term" value="P:one-carbon metabolic process"/>
    <property type="evidence" value="ECO:0007669"/>
    <property type="project" value="UniProtKB-KW"/>
</dbReference>
<evidence type="ECO:0000259" key="10">
    <source>
        <dbReference type="PROSITE" id="PS51330"/>
    </source>
</evidence>
<keyword evidence="6 8" id="KW-0560">Oxidoreductase</keyword>
<name>A0A098SAB0_9BACT</name>
<dbReference type="Proteomes" id="UP000029736">
    <property type="component" value="Unassembled WGS sequence"/>
</dbReference>
<dbReference type="STRING" id="1524460.IX84_04585"/>
<dbReference type="CDD" id="cd00209">
    <property type="entry name" value="DHFR"/>
    <property type="match status" value="1"/>
</dbReference>
<sequence length="165" mass="18552">MILSAIVATDKNGVIGKDDDIPWHLPADLKYFKRRTLNHHVIMGRKTFESIGRPLPKRTNIIVTRNPFFMVSNCLVAGSLQEAIDLARNNGEDEAFIIGGGTIYEQAMPLIDRLYLTEVDTEVENGEVFFPAVDPAVWSEVSSEAHQPDEKNPHAYTFKVLERKA</sequence>
<evidence type="ECO:0000256" key="2">
    <source>
        <dbReference type="ARBA" id="ARBA00009539"/>
    </source>
</evidence>
<dbReference type="GO" id="GO:0046654">
    <property type="term" value="P:tetrahydrofolate biosynthetic process"/>
    <property type="evidence" value="ECO:0007669"/>
    <property type="project" value="UniProtKB-UniPathway"/>
</dbReference>
<comment type="pathway">
    <text evidence="1 8">Cofactor biosynthesis; tetrahydrofolate biosynthesis; 5,6,7,8-tetrahydrofolate from 7,8-dihydrofolate: step 1/1.</text>
</comment>
<evidence type="ECO:0000256" key="6">
    <source>
        <dbReference type="ARBA" id="ARBA00023002"/>
    </source>
</evidence>
<dbReference type="EMBL" id="JPOS01000012">
    <property type="protein sequence ID" value="KGE89060.1"/>
    <property type="molecule type" value="Genomic_DNA"/>
</dbReference>
<dbReference type="GO" id="GO:0046655">
    <property type="term" value="P:folic acid metabolic process"/>
    <property type="evidence" value="ECO:0007669"/>
    <property type="project" value="TreeGrafter"/>
</dbReference>
<dbReference type="InterPro" id="IPR001796">
    <property type="entry name" value="DHFR_dom"/>
</dbReference>
<dbReference type="GO" id="GO:0070401">
    <property type="term" value="F:NADP+ binding"/>
    <property type="evidence" value="ECO:0007669"/>
    <property type="project" value="UniProtKB-ARBA"/>
</dbReference>
<organism evidence="11 12">
    <name type="scientific">Phaeodactylibacter xiamenensis</name>
    <dbReference type="NCBI Taxonomy" id="1524460"/>
    <lineage>
        <taxon>Bacteria</taxon>
        <taxon>Pseudomonadati</taxon>
        <taxon>Bacteroidota</taxon>
        <taxon>Saprospiria</taxon>
        <taxon>Saprospirales</taxon>
        <taxon>Haliscomenobacteraceae</taxon>
        <taxon>Phaeodactylibacter</taxon>
    </lineage>
</organism>
<evidence type="ECO:0000256" key="5">
    <source>
        <dbReference type="ARBA" id="ARBA00022857"/>
    </source>
</evidence>